<evidence type="ECO:0000313" key="1">
    <source>
        <dbReference type="EMBL" id="ATY86297.1"/>
    </source>
</evidence>
<accession>A0A2K8NC05</accession>
<dbReference type="KEGG" id="kyr:CVV65_16310"/>
<dbReference type="Proteomes" id="UP000231932">
    <property type="component" value="Chromosome"/>
</dbReference>
<sequence>MGERSILAYFRSFARASHAANTLRQRGFSEVQLASVSSFPEGPAPLHHTTISGHIPSLANLTLGNGVIDRDESPLAAVHPSASGMADQEDPDAIGTNWLVTAVVPDNETEGVLNLLRSFGAKV</sequence>
<keyword evidence="2" id="KW-1185">Reference proteome</keyword>
<gene>
    <name evidence="1" type="ORF">CVV65_16310</name>
</gene>
<dbReference type="EMBL" id="CP024955">
    <property type="protein sequence ID" value="ATY86297.1"/>
    <property type="molecule type" value="Genomic_DNA"/>
</dbReference>
<name>A0A2K8NC05_9BACL</name>
<dbReference type="AlphaFoldDB" id="A0A2K8NC05"/>
<proteinExistence type="predicted"/>
<evidence type="ECO:0000313" key="2">
    <source>
        <dbReference type="Proteomes" id="UP000231932"/>
    </source>
</evidence>
<dbReference type="RefSeq" id="WP_100669040.1">
    <property type="nucleotide sequence ID" value="NZ_CP024955.1"/>
</dbReference>
<protein>
    <submittedName>
        <fullName evidence="1">Uncharacterized protein</fullName>
    </submittedName>
</protein>
<reference evidence="2" key="1">
    <citation type="submission" date="2017-11" db="EMBL/GenBank/DDBJ databases">
        <title>Complete Genome Sequence of Kyrpidia sp. Strain EA-1, a thermophilic, hydrogen-oxidizing Bacterium, isolated from the Azores.</title>
        <authorList>
            <person name="Reiner J.E."/>
            <person name="Lapp C.J."/>
            <person name="Bunk B."/>
            <person name="Gescher J."/>
        </authorList>
    </citation>
    <scope>NUCLEOTIDE SEQUENCE [LARGE SCALE GENOMIC DNA]</scope>
    <source>
        <strain evidence="2">EA-1</strain>
    </source>
</reference>
<dbReference type="OrthoDB" id="2375806at2"/>
<organism evidence="1 2">
    <name type="scientific">Kyrpidia spormannii</name>
    <dbReference type="NCBI Taxonomy" id="2055160"/>
    <lineage>
        <taxon>Bacteria</taxon>
        <taxon>Bacillati</taxon>
        <taxon>Bacillota</taxon>
        <taxon>Bacilli</taxon>
        <taxon>Bacillales</taxon>
        <taxon>Alicyclobacillaceae</taxon>
        <taxon>Kyrpidia</taxon>
    </lineage>
</organism>